<comment type="caution">
    <text evidence="5">The sequence shown here is derived from an EMBL/GenBank/DDBJ whole genome shotgun (WGS) entry which is preliminary data.</text>
</comment>
<feature type="domain" description="Peptidase A1" evidence="4">
    <location>
        <begin position="58"/>
        <end position="353"/>
    </location>
</feature>
<evidence type="ECO:0000256" key="3">
    <source>
        <dbReference type="SAM" id="SignalP"/>
    </source>
</evidence>
<sequence>MILKLLLSAFFAAFAAAAAVALEKRDAKVIKMDLYDGSSLAKRDADYGSSNVIIAGYMLTEVKVGSNKDAVTLILDTGSWLTQIFDSNVTCPSCKGHGLYNSSASTSVVKSGKHEYSGFGGDSHFAGESAKEDFYLGEGDFKVSNVTFNDVYDSKGFGYGILGLALPPSDALDENLAWAAKHSGEIDKAAYSLILQNRDDSQGSLIVGGYDAAKIDGDIHWTSIKDSNIHAILDYIKLNGTKIPVNKSYTLDSGGPTANLPKAVFDQVIANLPVEQDGNKYYFDCSYGEGKTITYNLNGVDYDFPYTVFSRPTGKDNKCEITYAVSNAAQLGAHMFRYLFIAVDLEDSLLGLASTKNTTETDIRAF</sequence>
<dbReference type="PROSITE" id="PS51767">
    <property type="entry name" value="PEPTIDASE_A1"/>
    <property type="match status" value="1"/>
</dbReference>
<protein>
    <submittedName>
        <fullName evidence="5">Candidapepsin-1</fullName>
    </submittedName>
</protein>
<dbReference type="Proteomes" id="UP000253472">
    <property type="component" value="Unassembled WGS sequence"/>
</dbReference>
<gene>
    <name evidence="5" type="primary">SAP1_6</name>
    <name evidence="5" type="ORF">Cantr_07170</name>
</gene>
<organism evidence="5 6">
    <name type="scientific">Candida viswanathii</name>
    <dbReference type="NCBI Taxonomy" id="5486"/>
    <lineage>
        <taxon>Eukaryota</taxon>
        <taxon>Fungi</taxon>
        <taxon>Dikarya</taxon>
        <taxon>Ascomycota</taxon>
        <taxon>Saccharomycotina</taxon>
        <taxon>Pichiomycetes</taxon>
        <taxon>Debaryomycetaceae</taxon>
        <taxon>Candida/Lodderomyces clade</taxon>
        <taxon>Candida</taxon>
    </lineage>
</organism>
<evidence type="ECO:0000256" key="2">
    <source>
        <dbReference type="ARBA" id="ARBA00023157"/>
    </source>
</evidence>
<accession>A0A367XZ94</accession>
<keyword evidence="6" id="KW-1185">Reference proteome</keyword>
<keyword evidence="3" id="KW-0732">Signal</keyword>
<feature type="signal peptide" evidence="3">
    <location>
        <begin position="1"/>
        <end position="17"/>
    </location>
</feature>
<dbReference type="AlphaFoldDB" id="A0A367XZ94"/>
<dbReference type="PANTHER" id="PTHR47966">
    <property type="entry name" value="BETA-SITE APP-CLEAVING ENZYME, ISOFORM A-RELATED"/>
    <property type="match status" value="1"/>
</dbReference>
<dbReference type="PANTHER" id="PTHR47966:SF75">
    <property type="entry name" value="ENDOPEPTIDASE (CTSD), PUTATIVE (AFU_ORTHOLOGUE AFUA_4G07040)-RELATED"/>
    <property type="match status" value="1"/>
</dbReference>
<dbReference type="OrthoDB" id="5839471at2759"/>
<feature type="chain" id="PRO_5016925429" evidence="3">
    <location>
        <begin position="18"/>
        <end position="366"/>
    </location>
</feature>
<dbReference type="InterPro" id="IPR021109">
    <property type="entry name" value="Peptidase_aspartic_dom_sf"/>
</dbReference>
<reference evidence="5 6" key="1">
    <citation type="submission" date="2018-06" db="EMBL/GenBank/DDBJ databases">
        <title>Whole genome sequencing of Candida tropicalis (genome annotated by CSBL at Korea University).</title>
        <authorList>
            <person name="Ahn J."/>
        </authorList>
    </citation>
    <scope>NUCLEOTIDE SEQUENCE [LARGE SCALE GENOMIC DNA]</scope>
    <source>
        <strain evidence="5 6">ATCC 20962</strain>
    </source>
</reference>
<dbReference type="InterPro" id="IPR034164">
    <property type="entry name" value="Pepsin-like_dom"/>
</dbReference>
<evidence type="ECO:0000259" key="4">
    <source>
        <dbReference type="PROSITE" id="PS51767"/>
    </source>
</evidence>
<dbReference type="STRING" id="5486.A0A367XZ94"/>
<name>A0A367XZ94_9ASCO</name>
<dbReference type="EMBL" id="QLNQ01000027">
    <property type="protein sequence ID" value="RCK58933.1"/>
    <property type="molecule type" value="Genomic_DNA"/>
</dbReference>
<dbReference type="InterPro" id="IPR033121">
    <property type="entry name" value="PEPTIDASE_A1"/>
</dbReference>
<proteinExistence type="inferred from homology"/>
<dbReference type="InterPro" id="IPR001461">
    <property type="entry name" value="Aspartic_peptidase_A1"/>
</dbReference>
<keyword evidence="2" id="KW-1015">Disulfide bond</keyword>
<dbReference type="Gene3D" id="2.40.70.10">
    <property type="entry name" value="Acid Proteases"/>
    <property type="match status" value="2"/>
</dbReference>
<dbReference type="CDD" id="cd05471">
    <property type="entry name" value="pepsin_like"/>
    <property type="match status" value="1"/>
</dbReference>
<dbReference type="SUPFAM" id="SSF50630">
    <property type="entry name" value="Acid proteases"/>
    <property type="match status" value="1"/>
</dbReference>
<evidence type="ECO:0000313" key="5">
    <source>
        <dbReference type="EMBL" id="RCK58933.1"/>
    </source>
</evidence>
<dbReference type="GO" id="GO:0004190">
    <property type="term" value="F:aspartic-type endopeptidase activity"/>
    <property type="evidence" value="ECO:0007669"/>
    <property type="project" value="InterPro"/>
</dbReference>
<dbReference type="GO" id="GO:0006508">
    <property type="term" value="P:proteolysis"/>
    <property type="evidence" value="ECO:0007669"/>
    <property type="project" value="InterPro"/>
</dbReference>
<comment type="similarity">
    <text evidence="1">Belongs to the peptidase A1 family.</text>
</comment>
<evidence type="ECO:0000313" key="6">
    <source>
        <dbReference type="Proteomes" id="UP000253472"/>
    </source>
</evidence>
<dbReference type="Pfam" id="PF00026">
    <property type="entry name" value="Asp"/>
    <property type="match status" value="1"/>
</dbReference>
<evidence type="ECO:0000256" key="1">
    <source>
        <dbReference type="ARBA" id="ARBA00007447"/>
    </source>
</evidence>